<dbReference type="SMART" id="SM00404">
    <property type="entry name" value="PTPc_motif"/>
    <property type="match status" value="1"/>
</dbReference>
<proteinExistence type="inferred from homology"/>
<dbReference type="InterPro" id="IPR000299">
    <property type="entry name" value="FERM_domain"/>
</dbReference>
<dbReference type="Gene3D" id="3.10.20.90">
    <property type="entry name" value="Phosphatidylinositol 3-kinase Catalytic Subunit, Chain A, domain 1"/>
    <property type="match status" value="1"/>
</dbReference>
<comment type="similarity">
    <text evidence="2">Belongs to the protein-tyrosine phosphatase family. Non-receptor class subfamily.</text>
</comment>
<evidence type="ECO:0000256" key="1">
    <source>
        <dbReference type="ARBA" id="ARBA00004245"/>
    </source>
</evidence>
<dbReference type="PRINTS" id="PR00700">
    <property type="entry name" value="PRTYPHPHTASE"/>
</dbReference>
<evidence type="ECO:0000259" key="9">
    <source>
        <dbReference type="PROSITE" id="PS50056"/>
    </source>
</evidence>
<dbReference type="SUPFAM" id="SSF52799">
    <property type="entry name" value="(Phosphotyrosine protein) phosphatases II"/>
    <property type="match status" value="1"/>
</dbReference>
<evidence type="ECO:0000313" key="11">
    <source>
        <dbReference type="EMBL" id="WAR19251.1"/>
    </source>
</evidence>
<evidence type="ECO:0000256" key="7">
    <source>
        <dbReference type="SAM" id="MobiDB-lite"/>
    </source>
</evidence>
<evidence type="ECO:0000256" key="6">
    <source>
        <dbReference type="ARBA" id="ARBA00023212"/>
    </source>
</evidence>
<dbReference type="Gene3D" id="1.20.80.60">
    <property type="match status" value="1"/>
</dbReference>
<dbReference type="InterPro" id="IPR029071">
    <property type="entry name" value="Ubiquitin-like_domsf"/>
</dbReference>
<evidence type="ECO:0000259" key="10">
    <source>
        <dbReference type="PROSITE" id="PS50057"/>
    </source>
</evidence>
<dbReference type="InterPro" id="IPR011993">
    <property type="entry name" value="PH-like_dom_sf"/>
</dbReference>
<dbReference type="Gene3D" id="3.90.190.10">
    <property type="entry name" value="Protein tyrosine phosphatase superfamily"/>
    <property type="match status" value="1"/>
</dbReference>
<feature type="region of interest" description="Disordered" evidence="7">
    <location>
        <begin position="650"/>
        <end position="711"/>
    </location>
</feature>
<keyword evidence="4" id="KW-0963">Cytoplasm</keyword>
<dbReference type="PANTHER" id="PTHR45706">
    <property type="entry name" value="TYROSINE-PROTEIN PHOSPHATASE"/>
    <property type="match status" value="1"/>
</dbReference>
<dbReference type="CDD" id="cd14473">
    <property type="entry name" value="FERM_B-lobe"/>
    <property type="match status" value="1"/>
</dbReference>
<protein>
    <recommendedName>
        <fullName evidence="3">protein-tyrosine-phosphatase</fullName>
        <ecNumber evidence="3">3.1.3.48</ecNumber>
    </recommendedName>
</protein>
<keyword evidence="5" id="KW-0904">Protein phosphatase</keyword>
<dbReference type="InterPro" id="IPR019749">
    <property type="entry name" value="Band_41_domain"/>
</dbReference>
<gene>
    <name evidence="11" type="ORF">MAR_001089</name>
</gene>
<dbReference type="Pfam" id="PF09379">
    <property type="entry name" value="FERM_N"/>
    <property type="match status" value="1"/>
</dbReference>
<dbReference type="PROSITE" id="PS00383">
    <property type="entry name" value="TYR_PHOSPHATASE_1"/>
    <property type="match status" value="1"/>
</dbReference>
<feature type="compositionally biased region" description="Polar residues" evidence="7">
    <location>
        <begin position="698"/>
        <end position="707"/>
    </location>
</feature>
<dbReference type="Pfam" id="PF00102">
    <property type="entry name" value="Y_phosphatase"/>
    <property type="match status" value="1"/>
</dbReference>
<dbReference type="EC" id="3.1.3.48" evidence="3"/>
<evidence type="ECO:0000259" key="8">
    <source>
        <dbReference type="PROSITE" id="PS50055"/>
    </source>
</evidence>
<evidence type="ECO:0000313" key="12">
    <source>
        <dbReference type="Proteomes" id="UP001164746"/>
    </source>
</evidence>
<dbReference type="Pfam" id="PF09380">
    <property type="entry name" value="FERM_C"/>
    <property type="match status" value="1"/>
</dbReference>
<feature type="domain" description="Tyrosine specific protein phosphatases" evidence="9">
    <location>
        <begin position="1116"/>
        <end position="1195"/>
    </location>
</feature>
<reference evidence="11" key="1">
    <citation type="submission" date="2022-11" db="EMBL/GenBank/DDBJ databases">
        <title>Centuries of genome instability and evolution in soft-shell clam transmissible cancer (bioRxiv).</title>
        <authorList>
            <person name="Hart S.F.M."/>
            <person name="Yonemitsu M.A."/>
            <person name="Giersch R.M."/>
            <person name="Beal B.F."/>
            <person name="Arriagada G."/>
            <person name="Davis B.W."/>
            <person name="Ostrander E.A."/>
            <person name="Goff S.P."/>
            <person name="Metzger M.J."/>
        </authorList>
    </citation>
    <scope>NUCLEOTIDE SEQUENCE</scope>
    <source>
        <strain evidence="11">MELC-2E11</strain>
        <tissue evidence="11">Siphon/mantle</tissue>
    </source>
</reference>
<dbReference type="InterPro" id="IPR019748">
    <property type="entry name" value="FERM_central"/>
</dbReference>
<dbReference type="SUPFAM" id="SSF50729">
    <property type="entry name" value="PH domain-like"/>
    <property type="match status" value="1"/>
</dbReference>
<accession>A0ABY7FES0</accession>
<feature type="region of interest" description="Disordered" evidence="7">
    <location>
        <begin position="353"/>
        <end position="372"/>
    </location>
</feature>
<dbReference type="PROSITE" id="PS50056">
    <property type="entry name" value="TYR_PHOSPHATASE_2"/>
    <property type="match status" value="1"/>
</dbReference>
<dbReference type="PANTHER" id="PTHR45706:SF1">
    <property type="entry name" value="PEZ, ISOFORM A"/>
    <property type="match status" value="1"/>
</dbReference>
<dbReference type="InterPro" id="IPR003595">
    <property type="entry name" value="Tyr_Pase_cat"/>
</dbReference>
<dbReference type="SMART" id="SM00295">
    <property type="entry name" value="B41"/>
    <property type="match status" value="1"/>
</dbReference>
<keyword evidence="5" id="KW-0378">Hydrolase</keyword>
<dbReference type="InterPro" id="IPR035963">
    <property type="entry name" value="FERM_2"/>
</dbReference>
<dbReference type="SUPFAM" id="SSF54236">
    <property type="entry name" value="Ubiquitin-like"/>
    <property type="match status" value="1"/>
</dbReference>
<dbReference type="SMART" id="SM01196">
    <property type="entry name" value="FERM_C"/>
    <property type="match status" value="1"/>
</dbReference>
<dbReference type="Gene3D" id="2.30.29.30">
    <property type="entry name" value="Pleckstrin-homology domain (PH domain)/Phosphotyrosine-binding domain (PTB)"/>
    <property type="match status" value="1"/>
</dbReference>
<dbReference type="PROSITE" id="PS50057">
    <property type="entry name" value="FERM_3"/>
    <property type="match status" value="1"/>
</dbReference>
<dbReference type="InterPro" id="IPR016130">
    <property type="entry name" value="Tyr_Pase_AS"/>
</dbReference>
<dbReference type="EMBL" id="CP111022">
    <property type="protein sequence ID" value="WAR19251.1"/>
    <property type="molecule type" value="Genomic_DNA"/>
</dbReference>
<feature type="domain" description="FERM" evidence="10">
    <location>
        <begin position="21"/>
        <end position="372"/>
    </location>
</feature>
<dbReference type="InterPro" id="IPR018979">
    <property type="entry name" value="FERM_N"/>
</dbReference>
<dbReference type="CDD" id="cd17099">
    <property type="entry name" value="FERM_F1_PTPN14_like"/>
    <property type="match status" value="1"/>
</dbReference>
<dbReference type="InterPro" id="IPR029021">
    <property type="entry name" value="Prot-tyrosine_phosphatase-like"/>
</dbReference>
<dbReference type="InterPro" id="IPR000242">
    <property type="entry name" value="PTP_cat"/>
</dbReference>
<dbReference type="SUPFAM" id="SSF47031">
    <property type="entry name" value="Second domain of FERM"/>
    <property type="match status" value="1"/>
</dbReference>
<dbReference type="InterPro" id="IPR000387">
    <property type="entry name" value="Tyr_Pase_dom"/>
</dbReference>
<dbReference type="InterPro" id="IPR018980">
    <property type="entry name" value="FERM_PH-like_C"/>
</dbReference>
<evidence type="ECO:0000256" key="2">
    <source>
        <dbReference type="ARBA" id="ARBA00009649"/>
    </source>
</evidence>
<name>A0ABY7FES0_MYAAR</name>
<dbReference type="PROSITE" id="PS50055">
    <property type="entry name" value="TYR_PHOSPHATASE_PTP"/>
    <property type="match status" value="1"/>
</dbReference>
<dbReference type="SMART" id="SM00194">
    <property type="entry name" value="PTPc"/>
    <property type="match status" value="1"/>
</dbReference>
<keyword evidence="12" id="KW-1185">Reference proteome</keyword>
<evidence type="ECO:0000256" key="3">
    <source>
        <dbReference type="ARBA" id="ARBA00013064"/>
    </source>
</evidence>
<keyword evidence="6" id="KW-0206">Cytoskeleton</keyword>
<sequence>MPFGLRFKRTRRYDISSKNAFRVEVQMLDNSILACTLTSDSTGHECLDGIAQKIELQELHYFGLRYVTKKLQFRWVELGKALKKQLEKYAQSSSSHSQRSPRLYFGVIFYIANAHKIVDDVARYQYYLQLKSDIVDGRLPLTVDQNLTRDSQIVQELMNEVLQVYMSLHGLPPVKAEIHYMKEIQMMDGYGMEYYVAKDERAKDLYLGTSYTGIFARYLDEQPPIFFRWTEVTKLQQSKKMFEIDTAKSSMHYQMEDSDTAKYLKRMCLLQQKFYKSTKLTLGASLSDLVDSDNISGTLTHHNEMSVDLLAQSHTSLQSLKYEEQKYEQDSRSASVNTDDYYIQSQQSLSVSSQELLSGSQDGQDQYRRASSASLAQYQQLQQQQQQQYMDQQHQAQQYMETESQVVDHSTDTDYAKRQVHLPAYRQAPSYAMVMEQKMAQMGQAQSQHVSSNQALQHDINQNIQHAEIYVHSEQGLAYSQPNINSHAYSQPDINLQAQQAANFATEGHYQMQGTPVRNYPGHSVSMYPNVYQDHGDYNVNYGLERQTNLVVQPTYSSPELTTQGLPQDYTTNMFSMDQSYMFPYKPPPPYPRASNSTPDLAAQTASRSIGDSPDLISRKTLGVSAMSSHTNIERSVENLADIIPDGVQISEGTSQPRRSNIGVHSETDDASSDHSNSTFHVKETDSETEDSFVRSIPQRQSSQSKVTVRYVPPNKAVTQCTSKDVATRRESFRRMMIARSGSFTPGVLNQNSQRLMHTNRSLRAKEKNNIEESILEISRTSKKSPDTKETKDPVRENVKNVLNKVAQNAARSVESNGVISPASGREVLRSKSDTNKAFNKVKVVHEKSVSVDSSQERQQLLEKLKYSEPEVATISENEQLFASREKLVDYDDSDSETEVPESPIGPLKLAAMNGLTMSRPMRKILERKLSDNTLFKEFEETPKRIQEYSCDVARLPENALKNRFRDVLPYDCTRVKLNLRRDNSCGYINASHIKLTVGSRLWWYIATQAPMDNTPVDFWQMVWEQEVEVIAMLTALMELGRPKCYPYWPQDPGPEHKLVFGDYEVQLMFANDSLCYITNLISLRHVPSKKERQVWHLQYTDWPDHGCPDDMYGFLGFLDEIESVQRLAESEEGSGKKSPVIVHCSAGVGRTGVVILTQIMKTCLDCNQEIDLPKALALIRQQRMHMVQTLGQYDFIHKTLIQYLKNTRLI</sequence>
<dbReference type="Proteomes" id="UP001164746">
    <property type="component" value="Chromosome 11"/>
</dbReference>
<evidence type="ECO:0000256" key="5">
    <source>
        <dbReference type="ARBA" id="ARBA00022912"/>
    </source>
</evidence>
<evidence type="ECO:0000256" key="4">
    <source>
        <dbReference type="ARBA" id="ARBA00022490"/>
    </source>
</evidence>
<feature type="domain" description="Tyrosine-protein phosphatase" evidence="8">
    <location>
        <begin position="935"/>
        <end position="1204"/>
    </location>
</feature>
<comment type="subcellular location">
    <subcellularLocation>
        <location evidence="1">Cytoplasm</location>
        <location evidence="1">Cytoskeleton</location>
    </subcellularLocation>
</comment>
<organism evidence="11 12">
    <name type="scientific">Mya arenaria</name>
    <name type="common">Soft-shell clam</name>
    <dbReference type="NCBI Taxonomy" id="6604"/>
    <lineage>
        <taxon>Eukaryota</taxon>
        <taxon>Metazoa</taxon>
        <taxon>Spiralia</taxon>
        <taxon>Lophotrochozoa</taxon>
        <taxon>Mollusca</taxon>
        <taxon>Bivalvia</taxon>
        <taxon>Autobranchia</taxon>
        <taxon>Heteroconchia</taxon>
        <taxon>Euheterodonta</taxon>
        <taxon>Imparidentia</taxon>
        <taxon>Neoheterodontei</taxon>
        <taxon>Myida</taxon>
        <taxon>Myoidea</taxon>
        <taxon>Myidae</taxon>
        <taxon>Mya</taxon>
    </lineage>
</organism>